<evidence type="ECO:0000256" key="1">
    <source>
        <dbReference type="ARBA" id="ARBA00004651"/>
    </source>
</evidence>
<name>A0A0S7YHZ0_UNCT6</name>
<dbReference type="AlphaFoldDB" id="A0A0S7YHZ0"/>
<reference evidence="10 11" key="1">
    <citation type="journal article" date="2015" name="Microbiome">
        <title>Genomic resolution of linkages in carbon, nitrogen, and sulfur cycling among widespread estuary sediment bacteria.</title>
        <authorList>
            <person name="Baker B.J."/>
            <person name="Lazar C.S."/>
            <person name="Teske A.P."/>
            <person name="Dick G.J."/>
        </authorList>
    </citation>
    <scope>NUCLEOTIDE SEQUENCE [LARGE SCALE GENOMIC DNA]</scope>
    <source>
        <strain evidence="10">DG_78</strain>
    </source>
</reference>
<dbReference type="Proteomes" id="UP000051012">
    <property type="component" value="Unassembled WGS sequence"/>
</dbReference>
<feature type="transmembrane region" description="Helical" evidence="8">
    <location>
        <begin position="201"/>
        <end position="224"/>
    </location>
</feature>
<feature type="transmembrane region" description="Helical" evidence="8">
    <location>
        <begin position="321"/>
        <end position="341"/>
    </location>
</feature>
<feature type="domain" description="Glycosyltransferase RgtA/B/C/D-like" evidence="9">
    <location>
        <begin position="67"/>
        <end position="218"/>
    </location>
</feature>
<dbReference type="PANTHER" id="PTHR33908">
    <property type="entry name" value="MANNOSYLTRANSFERASE YKCB-RELATED"/>
    <property type="match status" value="1"/>
</dbReference>
<evidence type="ECO:0000256" key="4">
    <source>
        <dbReference type="ARBA" id="ARBA00022679"/>
    </source>
</evidence>
<feature type="transmembrane region" description="Helical" evidence="8">
    <location>
        <begin position="244"/>
        <end position="265"/>
    </location>
</feature>
<keyword evidence="4" id="KW-0808">Transferase</keyword>
<dbReference type="Pfam" id="PF13231">
    <property type="entry name" value="PMT_2"/>
    <property type="match status" value="1"/>
</dbReference>
<feature type="transmembrane region" description="Helical" evidence="8">
    <location>
        <begin position="16"/>
        <end position="33"/>
    </location>
</feature>
<dbReference type="GO" id="GO:0009103">
    <property type="term" value="P:lipopolysaccharide biosynthetic process"/>
    <property type="evidence" value="ECO:0007669"/>
    <property type="project" value="UniProtKB-ARBA"/>
</dbReference>
<keyword evidence="6 8" id="KW-1133">Transmembrane helix</keyword>
<evidence type="ECO:0000313" key="11">
    <source>
        <dbReference type="Proteomes" id="UP000051012"/>
    </source>
</evidence>
<evidence type="ECO:0000256" key="2">
    <source>
        <dbReference type="ARBA" id="ARBA00022475"/>
    </source>
</evidence>
<dbReference type="EMBL" id="LJNI01000007">
    <property type="protein sequence ID" value="KPJ74334.1"/>
    <property type="molecule type" value="Genomic_DNA"/>
</dbReference>
<accession>A0A0S7YHZ0</accession>
<proteinExistence type="predicted"/>
<keyword evidence="5 8" id="KW-0812">Transmembrane</keyword>
<comment type="subcellular location">
    <subcellularLocation>
        <location evidence="1">Cell membrane</location>
        <topology evidence="1">Multi-pass membrane protein</topology>
    </subcellularLocation>
</comment>
<evidence type="ECO:0000256" key="6">
    <source>
        <dbReference type="ARBA" id="ARBA00022989"/>
    </source>
</evidence>
<organism evidence="10 11">
    <name type="scientific">candidate division TA06 bacterium DG_78</name>
    <dbReference type="NCBI Taxonomy" id="1703772"/>
    <lineage>
        <taxon>Bacteria</taxon>
        <taxon>Bacteria division TA06</taxon>
    </lineage>
</organism>
<dbReference type="InterPro" id="IPR038731">
    <property type="entry name" value="RgtA/B/C-like"/>
</dbReference>
<evidence type="ECO:0000313" key="10">
    <source>
        <dbReference type="EMBL" id="KPJ74334.1"/>
    </source>
</evidence>
<evidence type="ECO:0000259" key="9">
    <source>
        <dbReference type="Pfam" id="PF13231"/>
    </source>
</evidence>
<protein>
    <recommendedName>
        <fullName evidence="9">Glycosyltransferase RgtA/B/C/D-like domain-containing protein</fullName>
    </recommendedName>
</protein>
<dbReference type="GO" id="GO:0016763">
    <property type="term" value="F:pentosyltransferase activity"/>
    <property type="evidence" value="ECO:0007669"/>
    <property type="project" value="TreeGrafter"/>
</dbReference>
<comment type="caution">
    <text evidence="10">The sequence shown here is derived from an EMBL/GenBank/DDBJ whole genome shotgun (WGS) entry which is preliminary data.</text>
</comment>
<dbReference type="InterPro" id="IPR050297">
    <property type="entry name" value="LipidA_mod_glycosyltrf_83"/>
</dbReference>
<keyword evidence="3" id="KW-0328">Glycosyltransferase</keyword>
<evidence type="ECO:0000256" key="7">
    <source>
        <dbReference type="ARBA" id="ARBA00023136"/>
    </source>
</evidence>
<sequence length="501" mass="58608">MRQNSIFPRTIIKKQYFIHLIVLLFVLLGVINLKNSGLIDWDEGVFALQGQWIATLGAEGKPFNFQTPPLFQIFIAILFKLVGPHDIVLPLLSLVFSGLTLYFVFYLAKRLFSTEEAIYATLIFMSTEFFLFFSTSGLSDAAFLFFFTTSIFFFIKSVEKNRMRDFLLTIFFTTLALYTKYSAITLPIIFIILGKQLKKRWFLSSIIIPIIMFSPYIYLFLKFVQIPEIGVRHVSFLGLNHMKYLLYLIIFAPIPLILSLIYLVVSFKRLEQWDLSIVIIILVFFVMLGFYYPFFRLTYPLIPLLSILAARIIIQTNRYKIYFLAFSILISLALGTQTIFYKRDVPRNVAMYVNHFVQEKDIKVIYTVVPPNIYFYINGSIAVPSNHPWFTIGKKFPVLLKKKKIIYPDENELSVQAKIILIHATAIDSIKQDNSILYNKGTLVQSIEFIDAPVYYKDIYNLQRDIKQIYEIYEFDIKTIGEHIDDLWKFGFDRHVEVIFR</sequence>
<evidence type="ECO:0000256" key="8">
    <source>
        <dbReference type="SAM" id="Phobius"/>
    </source>
</evidence>
<gene>
    <name evidence="10" type="ORF">AMJ52_00965</name>
</gene>
<dbReference type="PANTHER" id="PTHR33908:SF11">
    <property type="entry name" value="MEMBRANE PROTEIN"/>
    <property type="match status" value="1"/>
</dbReference>
<evidence type="ECO:0000256" key="5">
    <source>
        <dbReference type="ARBA" id="ARBA00022692"/>
    </source>
</evidence>
<dbReference type="GO" id="GO:0005886">
    <property type="term" value="C:plasma membrane"/>
    <property type="evidence" value="ECO:0007669"/>
    <property type="project" value="UniProtKB-SubCell"/>
</dbReference>
<keyword evidence="7 8" id="KW-0472">Membrane</keyword>
<keyword evidence="2" id="KW-1003">Cell membrane</keyword>
<feature type="transmembrane region" description="Helical" evidence="8">
    <location>
        <begin position="297"/>
        <end position="314"/>
    </location>
</feature>
<feature type="transmembrane region" description="Helical" evidence="8">
    <location>
        <begin position="87"/>
        <end position="108"/>
    </location>
</feature>
<feature type="transmembrane region" description="Helical" evidence="8">
    <location>
        <begin position="129"/>
        <end position="155"/>
    </location>
</feature>
<feature type="transmembrane region" description="Helical" evidence="8">
    <location>
        <begin position="272"/>
        <end position="291"/>
    </location>
</feature>
<evidence type="ECO:0000256" key="3">
    <source>
        <dbReference type="ARBA" id="ARBA00022676"/>
    </source>
</evidence>
<feature type="transmembrane region" description="Helical" evidence="8">
    <location>
        <begin position="167"/>
        <end position="194"/>
    </location>
</feature>